<dbReference type="InterPro" id="IPR036709">
    <property type="entry name" value="Autotransporte_beta_dom_sf"/>
</dbReference>
<dbReference type="InterPro" id="IPR006315">
    <property type="entry name" value="OM_autotransptr_brl_dom"/>
</dbReference>
<accession>A0A3D8ITZ0</accession>
<dbReference type="Gene3D" id="2.40.128.130">
    <property type="entry name" value="Autotransporter beta-domain"/>
    <property type="match status" value="1"/>
</dbReference>
<dbReference type="Proteomes" id="UP000257067">
    <property type="component" value="Unassembled WGS sequence"/>
</dbReference>
<feature type="non-terminal residue" evidence="3">
    <location>
        <position position="1"/>
    </location>
</feature>
<name>A0A3D8ITZ0_9HELI</name>
<evidence type="ECO:0000256" key="1">
    <source>
        <dbReference type="SAM" id="MobiDB-lite"/>
    </source>
</evidence>
<proteinExistence type="predicted"/>
<evidence type="ECO:0000313" key="4">
    <source>
        <dbReference type="Proteomes" id="UP000257067"/>
    </source>
</evidence>
<dbReference type="PROSITE" id="PS51208">
    <property type="entry name" value="AUTOTRANSPORTER"/>
    <property type="match status" value="1"/>
</dbReference>
<dbReference type="SUPFAM" id="SSF103515">
    <property type="entry name" value="Autotransporter"/>
    <property type="match status" value="1"/>
</dbReference>
<comment type="caution">
    <text evidence="3">The sequence shown here is derived from an EMBL/GenBank/DDBJ whole genome shotgun (WGS) entry which is preliminary data.</text>
</comment>
<reference evidence="3 4" key="1">
    <citation type="submission" date="2018-04" db="EMBL/GenBank/DDBJ databases">
        <title>Novel Campyloabacter and Helicobacter Species and Strains.</title>
        <authorList>
            <person name="Mannion A.J."/>
            <person name="Shen Z."/>
            <person name="Fox J.G."/>
        </authorList>
    </citation>
    <scope>NUCLEOTIDE SEQUENCE [LARGE SCALE GENOMIC DNA]</scope>
    <source>
        <strain evidence="3 4">ATCC 700242</strain>
    </source>
</reference>
<dbReference type="GO" id="GO:0019867">
    <property type="term" value="C:outer membrane"/>
    <property type="evidence" value="ECO:0007669"/>
    <property type="project" value="InterPro"/>
</dbReference>
<organism evidence="3 4">
    <name type="scientific">Helicobacter cholecystus</name>
    <dbReference type="NCBI Taxonomy" id="45498"/>
    <lineage>
        <taxon>Bacteria</taxon>
        <taxon>Pseudomonadati</taxon>
        <taxon>Campylobacterota</taxon>
        <taxon>Epsilonproteobacteria</taxon>
        <taxon>Campylobacterales</taxon>
        <taxon>Helicobacteraceae</taxon>
        <taxon>Helicobacter</taxon>
    </lineage>
</organism>
<sequence length="948" mass="100942">ITANNGASITGDIISSNHGRNNIYIKGTLGTASTPLPFEDSSDLSTLASLNGNIITNGGENSIVFDNAFWLPAQLITSPSAPSTREATNTGTLTTTSGVSNIVLRQGSSNPLNSATGIFGVNATGGVSNIVMDANSSANALNLAAKINYDQGAQVNLLFSSANNLNQASSSSTARGESRESVTDDFTSPNVTDITKGQVLGVTYYNGLKLSIADKTLEYGNENKSVVRTFGDLYRNADGSLLTLTTKRTVDADSAEVSGLLIGDVTSLQLKPTTTRADASSSKTYSLVLNENSALVGSVTLEGADVITRDPSTPSNVIKLNLEMKDFSKLIISENKSLLNTLTLNTTSKSQIDMQALSLDTLAQQATIIDLATNGGSKNNVNRDTPSFRALVIGSKTANTDTGWVVNNTSNQDPKSKWLYIGYVDAHADQSQASLGGVKVNSNTRDSSTQTAKAYADRLVVLNAGDNSKQVEGELYVQLAYSSNTHLNDIRYSEGGTEKEGNIAVVTVKKISSSNGANTPLENQGVLAVKSTIYQQGFGIISSTLKAVETDESGKTSASSKDYITYFVSNAGSYGVVNSIAQTAASSFATSLDIFVANFNSLNKRMGELRDNNGAQGAWGRIFGGSLSSDFGVGSKTGYVTVQAGYDYAFGVGNGASNYLGASLAYSHSSSKTNNLTNQYTGVTEGLLGGKLTSNLVEIGIYNAYVQDSGWYNDTIFKFDYISNSFTLDGTASGHSVSTNNFGVILSDEFGYRFKLGAKQEWYIDPQAELSFGYVNASSYIQNAGDNRLEAKAKALINLKGRFGASFGYDFKNFTEGKNIQAKAYVGIFAESDYVNGGDVTLTENFGGIASLQSSIKSDTRAVMNLGTNIEIKDNTRIYFDFEKSFGGKINTEYQINAGVRYSFGEKINYAPEVSKSSAPLKVESKEETQKSESKEQESAQSKEEQKQ</sequence>
<keyword evidence="4" id="KW-1185">Reference proteome</keyword>
<dbReference type="AlphaFoldDB" id="A0A3D8ITZ0"/>
<dbReference type="EMBL" id="NXLU01000017">
    <property type="protein sequence ID" value="RDU68124.1"/>
    <property type="molecule type" value="Genomic_DNA"/>
</dbReference>
<dbReference type="Pfam" id="PF03797">
    <property type="entry name" value="Autotransporter"/>
    <property type="match status" value="1"/>
</dbReference>
<dbReference type="SMART" id="SM00869">
    <property type="entry name" value="Autotransporter"/>
    <property type="match status" value="1"/>
</dbReference>
<protein>
    <recommendedName>
        <fullName evidence="2">Autotransporter domain-containing protein</fullName>
    </recommendedName>
</protein>
<dbReference type="NCBIfam" id="TIGR01414">
    <property type="entry name" value="autotrans_barl"/>
    <property type="match status" value="1"/>
</dbReference>
<feature type="domain" description="Autotransporter" evidence="2">
    <location>
        <begin position="611"/>
        <end position="904"/>
    </location>
</feature>
<gene>
    <name evidence="3" type="ORF">CQA62_06665</name>
</gene>
<feature type="region of interest" description="Disordered" evidence="1">
    <location>
        <begin position="915"/>
        <end position="948"/>
    </location>
</feature>
<feature type="compositionally biased region" description="Basic and acidic residues" evidence="1">
    <location>
        <begin position="923"/>
        <end position="948"/>
    </location>
</feature>
<dbReference type="RefSeq" id="WP_115585142.1">
    <property type="nucleotide sequence ID" value="NZ_NXLU01000017.1"/>
</dbReference>
<dbReference type="InterPro" id="IPR005546">
    <property type="entry name" value="Autotransporte_beta"/>
</dbReference>
<evidence type="ECO:0000313" key="3">
    <source>
        <dbReference type="EMBL" id="RDU68124.1"/>
    </source>
</evidence>
<feature type="region of interest" description="Disordered" evidence="1">
    <location>
        <begin position="167"/>
        <end position="189"/>
    </location>
</feature>
<evidence type="ECO:0000259" key="2">
    <source>
        <dbReference type="PROSITE" id="PS51208"/>
    </source>
</evidence>